<dbReference type="InterPro" id="IPR013078">
    <property type="entry name" value="His_Pase_superF_clade-1"/>
</dbReference>
<comment type="caution">
    <text evidence="1">The sequence shown here is derived from an EMBL/GenBank/DDBJ whole genome shotgun (WGS) entry which is preliminary data.</text>
</comment>
<sequence>MTAPRTVHLMRHGEPDGAGRMIGHGDPPTTPAGIAACVAAAASLTPVAIVASDLARARACADAIGGPHGLMVRRDARWRELDFGDWDGQHSRDLDPDALARFWADPDMAPPPGGERWSALVERVGAAIPALVDGTLVVTHAGAIRAALAISCGFDARQTWAFALPYAGIVTLRLWPDTPPVAQIVRLA</sequence>
<dbReference type="InterPro" id="IPR029033">
    <property type="entry name" value="His_PPase_superfam"/>
</dbReference>
<dbReference type="PANTHER" id="PTHR48100:SF1">
    <property type="entry name" value="HISTIDINE PHOSPHATASE FAMILY PROTEIN-RELATED"/>
    <property type="match status" value="1"/>
</dbReference>
<keyword evidence="2" id="KW-1185">Reference proteome</keyword>
<reference evidence="2" key="1">
    <citation type="journal article" date="2019" name="Int. J. Syst. Evol. Microbiol.">
        <title>The Global Catalogue of Microorganisms (GCM) 10K type strain sequencing project: providing services to taxonomists for standard genome sequencing and annotation.</title>
        <authorList>
            <consortium name="The Broad Institute Genomics Platform"/>
            <consortium name="The Broad Institute Genome Sequencing Center for Infectious Disease"/>
            <person name="Wu L."/>
            <person name="Ma J."/>
        </authorList>
    </citation>
    <scope>NUCLEOTIDE SEQUENCE [LARGE SCALE GENOMIC DNA]</scope>
    <source>
        <strain evidence="2">JCM 17498</strain>
    </source>
</reference>
<dbReference type="CDD" id="cd07067">
    <property type="entry name" value="HP_PGM_like"/>
    <property type="match status" value="1"/>
</dbReference>
<evidence type="ECO:0000313" key="1">
    <source>
        <dbReference type="EMBL" id="GAA3711897.1"/>
    </source>
</evidence>
<evidence type="ECO:0000313" key="2">
    <source>
        <dbReference type="Proteomes" id="UP001500523"/>
    </source>
</evidence>
<name>A0ABP7E0H8_9SPHN</name>
<organism evidence="1 2">
    <name type="scientific">Sphingomonas cynarae</name>
    <dbReference type="NCBI Taxonomy" id="930197"/>
    <lineage>
        <taxon>Bacteria</taxon>
        <taxon>Pseudomonadati</taxon>
        <taxon>Pseudomonadota</taxon>
        <taxon>Alphaproteobacteria</taxon>
        <taxon>Sphingomonadales</taxon>
        <taxon>Sphingomonadaceae</taxon>
        <taxon>Sphingomonas</taxon>
    </lineage>
</organism>
<dbReference type="Pfam" id="PF00300">
    <property type="entry name" value="His_Phos_1"/>
    <property type="match status" value="1"/>
</dbReference>
<gene>
    <name evidence="1" type="ORF">GCM10022268_21060</name>
</gene>
<dbReference type="PANTHER" id="PTHR48100">
    <property type="entry name" value="BROAD-SPECIFICITY PHOSPHATASE YOR283W-RELATED"/>
    <property type="match status" value="1"/>
</dbReference>
<dbReference type="SUPFAM" id="SSF53254">
    <property type="entry name" value="Phosphoglycerate mutase-like"/>
    <property type="match status" value="1"/>
</dbReference>
<protein>
    <submittedName>
        <fullName evidence="1">Histidine phosphatase family protein</fullName>
    </submittedName>
</protein>
<dbReference type="InterPro" id="IPR050275">
    <property type="entry name" value="PGM_Phosphatase"/>
</dbReference>
<dbReference type="SMART" id="SM00855">
    <property type="entry name" value="PGAM"/>
    <property type="match status" value="1"/>
</dbReference>
<accession>A0ABP7E0H8</accession>
<dbReference type="Gene3D" id="3.40.50.1240">
    <property type="entry name" value="Phosphoglycerate mutase-like"/>
    <property type="match status" value="1"/>
</dbReference>
<dbReference type="EMBL" id="BAABBF010000004">
    <property type="protein sequence ID" value="GAA3711897.1"/>
    <property type="molecule type" value="Genomic_DNA"/>
</dbReference>
<dbReference type="RefSeq" id="WP_344693345.1">
    <property type="nucleotide sequence ID" value="NZ_BAABBF010000004.1"/>
</dbReference>
<dbReference type="Proteomes" id="UP001500523">
    <property type="component" value="Unassembled WGS sequence"/>
</dbReference>
<proteinExistence type="predicted"/>